<feature type="transmembrane region" description="Helical" evidence="7">
    <location>
        <begin position="61"/>
        <end position="81"/>
    </location>
</feature>
<reference evidence="9" key="1">
    <citation type="journal article" date="2023" name="Science">
        <title>Elucidation of the pathway for biosynthesis of saponin adjuvants from the soapbark tree.</title>
        <authorList>
            <person name="Reed J."/>
            <person name="Orme A."/>
            <person name="El-Demerdash A."/>
            <person name="Owen C."/>
            <person name="Martin L.B.B."/>
            <person name="Misra R.C."/>
            <person name="Kikuchi S."/>
            <person name="Rejzek M."/>
            <person name="Martin A.C."/>
            <person name="Harkess A."/>
            <person name="Leebens-Mack J."/>
            <person name="Louveau T."/>
            <person name="Stephenson M.J."/>
            <person name="Osbourn A."/>
        </authorList>
    </citation>
    <scope>NUCLEOTIDE SEQUENCE</scope>
    <source>
        <strain evidence="9">S10</strain>
    </source>
</reference>
<dbReference type="PANTHER" id="PTHR11101:SF89">
    <property type="entry name" value="PHOSPHATE TRANSPORTER"/>
    <property type="match status" value="1"/>
</dbReference>
<dbReference type="GO" id="GO:0035435">
    <property type="term" value="P:phosphate ion transmembrane transport"/>
    <property type="evidence" value="ECO:0007669"/>
    <property type="project" value="TreeGrafter"/>
</dbReference>
<keyword evidence="5 7" id="KW-1133">Transmembrane helix</keyword>
<gene>
    <name evidence="9" type="ORF">O6P43_012820</name>
</gene>
<feature type="transmembrane region" description="Helical" evidence="7">
    <location>
        <begin position="174"/>
        <end position="196"/>
    </location>
</feature>
<accession>A0AAD7M2H8</accession>
<feature type="transmembrane region" description="Helical" evidence="7">
    <location>
        <begin position="536"/>
        <end position="554"/>
    </location>
</feature>
<protein>
    <recommendedName>
        <fullName evidence="7">Phosphate transporter</fullName>
    </recommendedName>
</protein>
<feature type="transmembrane region" description="Helical" evidence="7">
    <location>
        <begin position="101"/>
        <end position="122"/>
    </location>
</feature>
<evidence type="ECO:0000256" key="6">
    <source>
        <dbReference type="ARBA" id="ARBA00023136"/>
    </source>
</evidence>
<comment type="similarity">
    <text evidence="7">Belongs to the inorganic phosphate transporter (PiT) (TC 2.A.20) family.</text>
</comment>
<evidence type="ECO:0000256" key="8">
    <source>
        <dbReference type="SAM" id="MobiDB-lite"/>
    </source>
</evidence>
<dbReference type="InterPro" id="IPR001204">
    <property type="entry name" value="Phos_transporter"/>
</dbReference>
<keyword evidence="4 7" id="KW-0812">Transmembrane</keyword>
<feature type="transmembrane region" description="Helical" evidence="7">
    <location>
        <begin position="480"/>
        <end position="498"/>
    </location>
</feature>
<comment type="caution">
    <text evidence="9">The sequence shown here is derived from an EMBL/GenBank/DDBJ whole genome shotgun (WGS) entry which is preliminary data.</text>
</comment>
<evidence type="ECO:0000256" key="3">
    <source>
        <dbReference type="ARBA" id="ARBA00022592"/>
    </source>
</evidence>
<keyword evidence="2 7" id="KW-0813">Transport</keyword>
<dbReference type="EMBL" id="JARAOO010000005">
    <property type="protein sequence ID" value="KAJ7968765.1"/>
    <property type="molecule type" value="Genomic_DNA"/>
</dbReference>
<feature type="transmembrane region" description="Helical" evidence="7">
    <location>
        <begin position="208"/>
        <end position="230"/>
    </location>
</feature>
<keyword evidence="10" id="KW-1185">Reference proteome</keyword>
<proteinExistence type="inferred from homology"/>
<evidence type="ECO:0000256" key="5">
    <source>
        <dbReference type="ARBA" id="ARBA00022989"/>
    </source>
</evidence>
<dbReference type="KEGG" id="qsa:O6P43_012820"/>
<evidence type="ECO:0000256" key="2">
    <source>
        <dbReference type="ARBA" id="ARBA00022448"/>
    </source>
</evidence>
<keyword evidence="6 7" id="KW-0472">Membrane</keyword>
<dbReference type="AlphaFoldDB" id="A0AAD7M2H8"/>
<feature type="transmembrane region" description="Helical" evidence="7">
    <location>
        <begin position="236"/>
        <end position="265"/>
    </location>
</feature>
<name>A0AAD7M2H8_QUISA</name>
<evidence type="ECO:0000313" key="9">
    <source>
        <dbReference type="EMBL" id="KAJ7968765.1"/>
    </source>
</evidence>
<feature type="transmembrane region" description="Helical" evidence="7">
    <location>
        <begin position="26"/>
        <end position="49"/>
    </location>
</feature>
<evidence type="ECO:0000256" key="4">
    <source>
        <dbReference type="ARBA" id="ARBA00022692"/>
    </source>
</evidence>
<feature type="transmembrane region" description="Helical" evidence="7">
    <location>
        <begin position="430"/>
        <end position="455"/>
    </location>
</feature>
<comment type="function">
    <text evidence="7">Sodium-phosphate symporter.</text>
</comment>
<comment type="subcellular location">
    <subcellularLocation>
        <location evidence="1 7">Membrane</location>
        <topology evidence="1 7">Multi-pass membrane protein</topology>
    </subcellularLocation>
</comment>
<sequence length="599" mass="65871">MSSNNETNSIEVANSLVGQWNETYRWIPIAGAVAAIAMAFSAGANNLAAPFSTLVGSGILTLLRASVIACAIYVPGAAFASKSSVHVLFSDFIEENQPSEGFLMWSLVVVLITATIWLAIATHMELPVSSQQSIQGALLGTILVTEGFKQIPLWNKNYNHNFNGGGLLWIFLEWTVAPLIACMCAIFLFTVMKIFLLSHENGEKRILIFLLIDYGISAGLLCLFVIYQVIPNETAVYGWFVVVAVVTAALVGVLLSLVVVVPLAIKMFDKAKHKFRNQKNSPEHQSADLQDQSYDTKADSDAEIEDPFNDLMQTRILHTVYEEEDQSCASPDKSQDIELKVSLSQSTIGQSTSTQFKQLLESTPNRLIQTKNFQKIKNNPKTTQNAFNFIKKFIKSAIFPVIEYDKKTLIQHALAEKYDDMEDFFSFPQLLASCIFALIQSATEVAAVVSPYGAILEVFSHRAKHSGNLDQNMESIDVTWWFRALGGFSAALGFFLCGSRMTQCLGGKLTYISNSRGLASQLSAVTAMLTVTRMNLPVSSVHVFVGSLVGVGIADNPQNVNWKLLLKFICGWVLTIVFCSGIAYVIFSISIHTPSYVVP</sequence>
<dbReference type="GO" id="GO:0005315">
    <property type="term" value="F:phosphate transmembrane transporter activity"/>
    <property type="evidence" value="ECO:0007669"/>
    <property type="project" value="InterPro"/>
</dbReference>
<dbReference type="GO" id="GO:0016020">
    <property type="term" value="C:membrane"/>
    <property type="evidence" value="ECO:0007669"/>
    <property type="project" value="UniProtKB-SubCell"/>
</dbReference>
<organism evidence="9 10">
    <name type="scientific">Quillaja saponaria</name>
    <name type="common">Soap bark tree</name>
    <dbReference type="NCBI Taxonomy" id="32244"/>
    <lineage>
        <taxon>Eukaryota</taxon>
        <taxon>Viridiplantae</taxon>
        <taxon>Streptophyta</taxon>
        <taxon>Embryophyta</taxon>
        <taxon>Tracheophyta</taxon>
        <taxon>Spermatophyta</taxon>
        <taxon>Magnoliopsida</taxon>
        <taxon>eudicotyledons</taxon>
        <taxon>Gunneridae</taxon>
        <taxon>Pentapetalae</taxon>
        <taxon>rosids</taxon>
        <taxon>fabids</taxon>
        <taxon>Fabales</taxon>
        <taxon>Quillajaceae</taxon>
        <taxon>Quillaja</taxon>
    </lineage>
</organism>
<dbReference type="Proteomes" id="UP001163823">
    <property type="component" value="Chromosome 5"/>
</dbReference>
<evidence type="ECO:0000313" key="10">
    <source>
        <dbReference type="Proteomes" id="UP001163823"/>
    </source>
</evidence>
<evidence type="ECO:0000256" key="1">
    <source>
        <dbReference type="ARBA" id="ARBA00004141"/>
    </source>
</evidence>
<dbReference type="PANTHER" id="PTHR11101">
    <property type="entry name" value="PHOSPHATE TRANSPORTER"/>
    <property type="match status" value="1"/>
</dbReference>
<keyword evidence="3 7" id="KW-0592">Phosphate transport</keyword>
<feature type="region of interest" description="Disordered" evidence="8">
    <location>
        <begin position="276"/>
        <end position="296"/>
    </location>
</feature>
<evidence type="ECO:0000256" key="7">
    <source>
        <dbReference type="RuleBase" id="RU363058"/>
    </source>
</evidence>
<feature type="transmembrane region" description="Helical" evidence="7">
    <location>
        <begin position="566"/>
        <end position="587"/>
    </location>
</feature>
<dbReference type="Pfam" id="PF01384">
    <property type="entry name" value="PHO4"/>
    <property type="match status" value="1"/>
</dbReference>